<accession>A0A1H8IKS5</accession>
<protein>
    <recommendedName>
        <fullName evidence="5">CRISPR type III-B/RAMP module-associated protein Cmr5</fullName>
    </recommendedName>
</protein>
<evidence type="ECO:0000256" key="5">
    <source>
        <dbReference type="ARBA" id="ARBA00030001"/>
    </source>
</evidence>
<comment type="subcellular location">
    <subcellularLocation>
        <location evidence="1">Cytoplasm</location>
    </subcellularLocation>
</comment>
<evidence type="ECO:0000313" key="6">
    <source>
        <dbReference type="EMBL" id="SEN68942.1"/>
    </source>
</evidence>
<proteinExistence type="inferred from homology"/>
<sequence length="139" mass="15887">MDHTLDQKRAMHSLERVKEIEKKHKNQGNGQFADDYAGYVVRLPADILSNGLGQALAQLLAAAKDKKEDPHRLVYQDLQSWLCRDDEKAPYPGAADLLEAIVSNDRRRYQWALAEALAWLEWHKKLSVAYLKKSEGESQ</sequence>
<dbReference type="GO" id="GO:0005737">
    <property type="term" value="C:cytoplasm"/>
    <property type="evidence" value="ECO:0007669"/>
    <property type="project" value="UniProtKB-SubCell"/>
</dbReference>
<dbReference type="NCBIfam" id="TIGR01881">
    <property type="entry name" value="cas_Cmr5"/>
    <property type="match status" value="1"/>
</dbReference>
<dbReference type="EMBL" id="FOCQ01000018">
    <property type="protein sequence ID" value="SEN68942.1"/>
    <property type="molecule type" value="Genomic_DNA"/>
</dbReference>
<dbReference type="GO" id="GO:0051607">
    <property type="term" value="P:defense response to virus"/>
    <property type="evidence" value="ECO:0007669"/>
    <property type="project" value="UniProtKB-KW"/>
</dbReference>
<gene>
    <name evidence="6" type="ORF">SAMN05444955_11815</name>
</gene>
<evidence type="ECO:0000256" key="3">
    <source>
        <dbReference type="ARBA" id="ARBA00022490"/>
    </source>
</evidence>
<dbReference type="Pfam" id="PF09701">
    <property type="entry name" value="Cas_Cmr5"/>
    <property type="match status" value="1"/>
</dbReference>
<evidence type="ECO:0000256" key="2">
    <source>
        <dbReference type="ARBA" id="ARBA00006161"/>
    </source>
</evidence>
<dbReference type="RefSeq" id="WP_089972217.1">
    <property type="nucleotide sequence ID" value="NZ_FOCQ01000018.1"/>
</dbReference>
<dbReference type="InterPro" id="IPR023101">
    <property type="entry name" value="AF1862-like_dom_sf"/>
</dbReference>
<organism evidence="6 7">
    <name type="scientific">Lihuaxuella thermophila</name>
    <dbReference type="NCBI Taxonomy" id="1173111"/>
    <lineage>
        <taxon>Bacteria</taxon>
        <taxon>Bacillati</taxon>
        <taxon>Bacillota</taxon>
        <taxon>Bacilli</taxon>
        <taxon>Bacillales</taxon>
        <taxon>Thermoactinomycetaceae</taxon>
        <taxon>Lihuaxuella</taxon>
    </lineage>
</organism>
<dbReference type="InterPro" id="IPR010160">
    <property type="entry name" value="CRISPR-assoc_prot_Cmr5"/>
</dbReference>
<comment type="similarity">
    <text evidence="2">Belongs to the CRISPR system Cmr5 family.</text>
</comment>
<dbReference type="OrthoDB" id="285848at2"/>
<evidence type="ECO:0000256" key="4">
    <source>
        <dbReference type="ARBA" id="ARBA00023118"/>
    </source>
</evidence>
<evidence type="ECO:0000256" key="1">
    <source>
        <dbReference type="ARBA" id="ARBA00004496"/>
    </source>
</evidence>
<keyword evidence="7" id="KW-1185">Reference proteome</keyword>
<dbReference type="SUPFAM" id="SSF158568">
    <property type="entry name" value="AF1862-like"/>
    <property type="match status" value="1"/>
</dbReference>
<dbReference type="Proteomes" id="UP000199695">
    <property type="component" value="Unassembled WGS sequence"/>
</dbReference>
<reference evidence="6 7" key="1">
    <citation type="submission" date="2016-10" db="EMBL/GenBank/DDBJ databases">
        <authorList>
            <person name="de Groot N.N."/>
        </authorList>
    </citation>
    <scope>NUCLEOTIDE SEQUENCE [LARGE SCALE GENOMIC DNA]</scope>
    <source>
        <strain evidence="6 7">DSM 46701</strain>
    </source>
</reference>
<evidence type="ECO:0000313" key="7">
    <source>
        <dbReference type="Proteomes" id="UP000199695"/>
    </source>
</evidence>
<dbReference type="Gene3D" id="1.10.520.30">
    <property type="entry name" value="AF1862-like domain"/>
    <property type="match status" value="1"/>
</dbReference>
<dbReference type="AlphaFoldDB" id="A0A1H8IKS5"/>
<name>A0A1H8IKS5_9BACL</name>
<keyword evidence="4" id="KW-0051">Antiviral defense</keyword>
<dbReference type="STRING" id="1173111.SAMN05444955_11815"/>
<keyword evidence="3" id="KW-0963">Cytoplasm</keyword>